<sequence>MPSYNFDQDTPEKTLKELIAQYDDFLNDYASSTKAKNLAEKSWHLIDWVFNHFSTIHNLDLQNRHSIGVFRETLYPLCNSLKIMHDIANSSKHSKVDNPKGGMQEARLHIGDFHTSDWCKEDFNVSRLEIILEDGTKLYFEDEIKKVVDFWKSYFVNQLNITL</sequence>
<keyword evidence="2" id="KW-1185">Reference proteome</keyword>
<reference evidence="1 2" key="1">
    <citation type="submission" date="2018-07" db="EMBL/GenBank/DDBJ databases">
        <title>Genome assembly of strain KB82.</title>
        <authorList>
            <person name="Kukolya J."/>
            <person name="Horvath B."/>
            <person name="Nagy I."/>
            <person name="Toth A."/>
        </authorList>
    </citation>
    <scope>NUCLEOTIDE SEQUENCE [LARGE SCALE GENOMIC DNA]</scope>
    <source>
        <strain evidence="1 2">Kb82</strain>
    </source>
</reference>
<organism evidence="1 2">
    <name type="scientific">Flavobacterium hungaricum</name>
    <dbReference type="NCBI Taxonomy" id="2082725"/>
    <lineage>
        <taxon>Bacteria</taxon>
        <taxon>Pseudomonadati</taxon>
        <taxon>Bacteroidota</taxon>
        <taxon>Flavobacteriia</taxon>
        <taxon>Flavobacteriales</taxon>
        <taxon>Flavobacteriaceae</taxon>
        <taxon>Flavobacterium</taxon>
    </lineage>
</organism>
<proteinExistence type="predicted"/>
<protein>
    <submittedName>
        <fullName evidence="1">Uncharacterized protein</fullName>
    </submittedName>
</protein>
<evidence type="ECO:0000313" key="2">
    <source>
        <dbReference type="Proteomes" id="UP000640614"/>
    </source>
</evidence>
<dbReference type="Proteomes" id="UP000640614">
    <property type="component" value="Unassembled WGS sequence"/>
</dbReference>
<gene>
    <name evidence="1" type="ORF">C4F50_06925</name>
</gene>
<name>A0ABR9TH40_9FLAO</name>
<dbReference type="RefSeq" id="WP_193845658.1">
    <property type="nucleotide sequence ID" value="NZ_PRDM01000001.1"/>
</dbReference>
<evidence type="ECO:0000313" key="1">
    <source>
        <dbReference type="EMBL" id="MBE8724681.1"/>
    </source>
</evidence>
<dbReference type="EMBL" id="PRDM01000001">
    <property type="protein sequence ID" value="MBE8724681.1"/>
    <property type="molecule type" value="Genomic_DNA"/>
</dbReference>
<comment type="caution">
    <text evidence="1">The sequence shown here is derived from an EMBL/GenBank/DDBJ whole genome shotgun (WGS) entry which is preliminary data.</text>
</comment>
<accession>A0ABR9TH40</accession>